<dbReference type="AlphaFoldDB" id="A0A0K0Y3Y4"/>
<dbReference type="STRING" id="1458307.OSB_11220"/>
<name>A0A0K0Y3Y4_9RHOB</name>
<evidence type="ECO:0000313" key="1">
    <source>
        <dbReference type="EMBL" id="AKS45678.1"/>
    </source>
</evidence>
<dbReference type="KEGG" id="otm:OSB_11220"/>
<keyword evidence="2" id="KW-1185">Reference proteome</keyword>
<dbReference type="RefSeq" id="WP_049834046.1">
    <property type="nucleotide sequence ID" value="NZ_CP012160.1"/>
</dbReference>
<evidence type="ECO:0000313" key="2">
    <source>
        <dbReference type="Proteomes" id="UP000067444"/>
    </source>
</evidence>
<protein>
    <submittedName>
        <fullName evidence="1">Uncharacterized protein</fullName>
    </submittedName>
</protein>
<dbReference type="Proteomes" id="UP000067444">
    <property type="component" value="Chromosome"/>
</dbReference>
<sequence length="172" mass="19630">MLNFQGLLKLLLVGILTYVSVTPFAAYAEGRATDFDRTCQFFTNQAFKDRRGRLQATFRMQMAQDCVDAMIYAADVDPLTQDRALDYLTQMESYRSVVTSMLTERASNPAPWLAGENGSVRRVLQPVSRAGAYLIARDMGLVEQHEDWTQWRRSAALPLFRLDEMTSSRHHN</sequence>
<reference evidence="1 2" key="1">
    <citation type="journal article" date="2015" name="Genome Announc.">
        <title>Closed Genome Sequence of Octadecabacter temperatus SB1, the First Mesophilic Species of the Genus Octadecabacter.</title>
        <authorList>
            <person name="Voget S."/>
            <person name="Billerbeck S."/>
            <person name="Simon M."/>
            <person name="Daniel R."/>
        </authorList>
    </citation>
    <scope>NUCLEOTIDE SEQUENCE [LARGE SCALE GENOMIC DNA]</scope>
    <source>
        <strain evidence="1 2">SB1</strain>
    </source>
</reference>
<accession>A0A0K0Y3Y4</accession>
<proteinExistence type="predicted"/>
<gene>
    <name evidence="1" type="ORF">OSB_11220</name>
</gene>
<organism evidence="1 2">
    <name type="scientific">Octadecabacter temperatus</name>
    <dbReference type="NCBI Taxonomy" id="1458307"/>
    <lineage>
        <taxon>Bacteria</taxon>
        <taxon>Pseudomonadati</taxon>
        <taxon>Pseudomonadota</taxon>
        <taxon>Alphaproteobacteria</taxon>
        <taxon>Rhodobacterales</taxon>
        <taxon>Roseobacteraceae</taxon>
        <taxon>Octadecabacter</taxon>
    </lineage>
</organism>
<dbReference type="EMBL" id="CP012160">
    <property type="protein sequence ID" value="AKS45678.1"/>
    <property type="molecule type" value="Genomic_DNA"/>
</dbReference>